<dbReference type="VEuPathDB" id="FungiDB:MPH_11206"/>
<dbReference type="OrthoDB" id="10582167at2759"/>
<feature type="region of interest" description="Disordered" evidence="1">
    <location>
        <begin position="1"/>
        <end position="45"/>
    </location>
</feature>
<proteinExistence type="predicted"/>
<dbReference type="Proteomes" id="UP000007129">
    <property type="component" value="Unassembled WGS sequence"/>
</dbReference>
<sequence>MPLTPDTDSGTRSDSLTSEGVCKNKKDGNEVGSVTQASSGGGAATSKLISSGIDCATQTDDSFPTRYSHLNPAAPAFAPVATDNDDRGSGLWRKPVTVGSLTDELSEERRKRAAAEAEAKQMMEMLERKDREIKAAEEQLVELREMLRGGGKGAN</sequence>
<dbReference type="AlphaFoldDB" id="K2RB08"/>
<gene>
    <name evidence="2" type="ORF">MPH_11206</name>
</gene>
<evidence type="ECO:0000313" key="2">
    <source>
        <dbReference type="EMBL" id="EKG11713.1"/>
    </source>
</evidence>
<evidence type="ECO:0000256" key="1">
    <source>
        <dbReference type="SAM" id="MobiDB-lite"/>
    </source>
</evidence>
<dbReference type="HOGENOM" id="CLU_1695827_0_0_1"/>
<reference evidence="2 3" key="1">
    <citation type="journal article" date="2012" name="BMC Genomics">
        <title>Tools to kill: Genome of one of the most destructive plant pathogenic fungi Macrophomina phaseolina.</title>
        <authorList>
            <person name="Islam M.S."/>
            <person name="Haque M.S."/>
            <person name="Islam M.M."/>
            <person name="Emdad E.M."/>
            <person name="Halim A."/>
            <person name="Hossen Q.M.M."/>
            <person name="Hossain M.Z."/>
            <person name="Ahmed B."/>
            <person name="Rahim S."/>
            <person name="Rahman M.S."/>
            <person name="Alam M.M."/>
            <person name="Hou S."/>
            <person name="Wan X."/>
            <person name="Saito J.A."/>
            <person name="Alam M."/>
        </authorList>
    </citation>
    <scope>NUCLEOTIDE SEQUENCE [LARGE SCALE GENOMIC DNA]</scope>
    <source>
        <strain evidence="2 3">MS6</strain>
    </source>
</reference>
<dbReference type="EMBL" id="AHHD01000467">
    <property type="protein sequence ID" value="EKG11713.1"/>
    <property type="molecule type" value="Genomic_DNA"/>
</dbReference>
<feature type="compositionally biased region" description="Polar residues" evidence="1">
    <location>
        <begin position="1"/>
        <end position="18"/>
    </location>
</feature>
<name>K2RB08_MACPH</name>
<accession>K2RB08</accession>
<protein>
    <submittedName>
        <fullName evidence="2">Uncharacterized protein</fullName>
    </submittedName>
</protein>
<dbReference type="InParanoid" id="K2RB08"/>
<comment type="caution">
    <text evidence="2">The sequence shown here is derived from an EMBL/GenBank/DDBJ whole genome shotgun (WGS) entry which is preliminary data.</text>
</comment>
<organism evidence="2 3">
    <name type="scientific">Macrophomina phaseolina (strain MS6)</name>
    <name type="common">Charcoal rot fungus</name>
    <dbReference type="NCBI Taxonomy" id="1126212"/>
    <lineage>
        <taxon>Eukaryota</taxon>
        <taxon>Fungi</taxon>
        <taxon>Dikarya</taxon>
        <taxon>Ascomycota</taxon>
        <taxon>Pezizomycotina</taxon>
        <taxon>Dothideomycetes</taxon>
        <taxon>Dothideomycetes incertae sedis</taxon>
        <taxon>Botryosphaeriales</taxon>
        <taxon>Botryosphaeriaceae</taxon>
        <taxon>Macrophomina</taxon>
    </lineage>
</organism>
<feature type="region of interest" description="Disordered" evidence="1">
    <location>
        <begin position="72"/>
        <end position="109"/>
    </location>
</feature>
<evidence type="ECO:0000313" key="3">
    <source>
        <dbReference type="Proteomes" id="UP000007129"/>
    </source>
</evidence>